<dbReference type="PROSITE" id="PS00356">
    <property type="entry name" value="HTH_LACI_1"/>
    <property type="match status" value="1"/>
</dbReference>
<evidence type="ECO:0000313" key="7">
    <source>
        <dbReference type="Proteomes" id="UP001519287"/>
    </source>
</evidence>
<keyword evidence="1" id="KW-0678">Repressor</keyword>
<keyword evidence="7" id="KW-1185">Reference proteome</keyword>
<accession>A0ABS4JA12</accession>
<organism evidence="6 7">
    <name type="scientific">Paenibacillus eucommiae</name>
    <dbReference type="NCBI Taxonomy" id="1355755"/>
    <lineage>
        <taxon>Bacteria</taxon>
        <taxon>Bacillati</taxon>
        <taxon>Bacillota</taxon>
        <taxon>Bacilli</taxon>
        <taxon>Bacillales</taxon>
        <taxon>Paenibacillaceae</taxon>
        <taxon>Paenibacillus</taxon>
    </lineage>
</organism>
<dbReference type="SMART" id="SM00354">
    <property type="entry name" value="HTH_LACI"/>
    <property type="match status" value="1"/>
</dbReference>
<dbReference type="PANTHER" id="PTHR30146">
    <property type="entry name" value="LACI-RELATED TRANSCRIPTIONAL REPRESSOR"/>
    <property type="match status" value="1"/>
</dbReference>
<proteinExistence type="predicted"/>
<evidence type="ECO:0000256" key="4">
    <source>
        <dbReference type="ARBA" id="ARBA00023163"/>
    </source>
</evidence>
<evidence type="ECO:0000256" key="3">
    <source>
        <dbReference type="ARBA" id="ARBA00023125"/>
    </source>
</evidence>
<dbReference type="CDD" id="cd06267">
    <property type="entry name" value="PBP1_LacI_sugar_binding-like"/>
    <property type="match status" value="1"/>
</dbReference>
<dbReference type="RefSeq" id="WP_209978170.1">
    <property type="nucleotide sequence ID" value="NZ_JAGGLB010000043.1"/>
</dbReference>
<dbReference type="CDD" id="cd01392">
    <property type="entry name" value="HTH_LacI"/>
    <property type="match status" value="1"/>
</dbReference>
<sequence length="333" mass="37415">MSTIKDVAKLANVSIGTVSRFINGYKIKQENSLRIEEAIEQLNFKSNPMARGLRTNKTLTIGVLIPRITDVFCTQVIEGIEEILNPLNYGIVICSANDNLEQQTEKLSYLREKFVDGIIVMPVTSSEFEADEIVNRGIPIVLVDRLVKGYEFDAVICDNVNGAYSAVEMIINKGHRKIAVIGGPEEIFTAQERLTGYLRALNDYNIEVKEEYILHSPYTKNGGIQAINQLLDLEDPPTAIFTTNYPITVNSMKVLMERNLVMGEAISLCGYDQTELFQMFNPPVSVVVQPSREIGIHAAEILLKRMSDDQSRFPHIQRLKTQLIETESVKSMI</sequence>
<protein>
    <submittedName>
        <fullName evidence="6">LacI family transcriptional regulator</fullName>
    </submittedName>
</protein>
<dbReference type="InterPro" id="IPR028082">
    <property type="entry name" value="Peripla_BP_I"/>
</dbReference>
<feature type="domain" description="HTH lacI-type" evidence="5">
    <location>
        <begin position="2"/>
        <end position="55"/>
    </location>
</feature>
<dbReference type="InterPro" id="IPR010982">
    <property type="entry name" value="Lambda_DNA-bd_dom_sf"/>
</dbReference>
<reference evidence="6 7" key="1">
    <citation type="submission" date="2021-03" db="EMBL/GenBank/DDBJ databases">
        <title>Genomic Encyclopedia of Type Strains, Phase IV (KMG-IV): sequencing the most valuable type-strain genomes for metagenomic binning, comparative biology and taxonomic classification.</title>
        <authorList>
            <person name="Goeker M."/>
        </authorList>
    </citation>
    <scope>NUCLEOTIDE SEQUENCE [LARGE SCALE GENOMIC DNA]</scope>
    <source>
        <strain evidence="6 7">DSM 26048</strain>
    </source>
</reference>
<dbReference type="EMBL" id="JAGGLB010000043">
    <property type="protein sequence ID" value="MBP1996085.1"/>
    <property type="molecule type" value="Genomic_DNA"/>
</dbReference>
<dbReference type="PRINTS" id="PR00036">
    <property type="entry name" value="HTHLACI"/>
</dbReference>
<evidence type="ECO:0000256" key="2">
    <source>
        <dbReference type="ARBA" id="ARBA00023015"/>
    </source>
</evidence>
<keyword evidence="4" id="KW-0804">Transcription</keyword>
<dbReference type="Pfam" id="PF13377">
    <property type="entry name" value="Peripla_BP_3"/>
    <property type="match status" value="1"/>
</dbReference>
<keyword evidence="2" id="KW-0805">Transcription regulation</keyword>
<evidence type="ECO:0000259" key="5">
    <source>
        <dbReference type="PROSITE" id="PS50932"/>
    </source>
</evidence>
<name>A0ABS4JA12_9BACL</name>
<dbReference type="Gene3D" id="3.40.50.2300">
    <property type="match status" value="2"/>
</dbReference>
<evidence type="ECO:0000256" key="1">
    <source>
        <dbReference type="ARBA" id="ARBA00022491"/>
    </source>
</evidence>
<dbReference type="Gene3D" id="1.10.260.40">
    <property type="entry name" value="lambda repressor-like DNA-binding domains"/>
    <property type="match status" value="1"/>
</dbReference>
<dbReference type="InterPro" id="IPR000843">
    <property type="entry name" value="HTH_LacI"/>
</dbReference>
<dbReference type="Proteomes" id="UP001519287">
    <property type="component" value="Unassembled WGS sequence"/>
</dbReference>
<dbReference type="InterPro" id="IPR046335">
    <property type="entry name" value="LacI/GalR-like_sensor"/>
</dbReference>
<comment type="caution">
    <text evidence="6">The sequence shown here is derived from an EMBL/GenBank/DDBJ whole genome shotgun (WGS) entry which is preliminary data.</text>
</comment>
<dbReference type="SUPFAM" id="SSF53822">
    <property type="entry name" value="Periplasmic binding protein-like I"/>
    <property type="match status" value="1"/>
</dbReference>
<gene>
    <name evidence="6" type="ORF">J2Z66_007729</name>
</gene>
<dbReference type="PANTHER" id="PTHR30146:SF148">
    <property type="entry name" value="HTH-TYPE TRANSCRIPTIONAL REPRESSOR PURR-RELATED"/>
    <property type="match status" value="1"/>
</dbReference>
<dbReference type="Pfam" id="PF00356">
    <property type="entry name" value="LacI"/>
    <property type="match status" value="1"/>
</dbReference>
<keyword evidence="3" id="KW-0238">DNA-binding</keyword>
<dbReference type="PROSITE" id="PS50932">
    <property type="entry name" value="HTH_LACI_2"/>
    <property type="match status" value="1"/>
</dbReference>
<evidence type="ECO:0000313" key="6">
    <source>
        <dbReference type="EMBL" id="MBP1996085.1"/>
    </source>
</evidence>
<dbReference type="SUPFAM" id="SSF47413">
    <property type="entry name" value="lambda repressor-like DNA-binding domains"/>
    <property type="match status" value="1"/>
</dbReference>